<dbReference type="EMBL" id="LRGC01000017">
    <property type="protein sequence ID" value="KWR52860.1"/>
    <property type="molecule type" value="Genomic_DNA"/>
</dbReference>
<proteinExistence type="predicted"/>
<feature type="chain" id="PRO_5007130671" description="DUF3575 domain-containing protein" evidence="1">
    <location>
        <begin position="24"/>
        <end position="194"/>
    </location>
</feature>
<keyword evidence="1" id="KW-0732">Signal</keyword>
<accession>A0A108T3V9</accession>
<dbReference type="Proteomes" id="UP000056419">
    <property type="component" value="Unassembled WGS sequence"/>
</dbReference>
<evidence type="ECO:0000256" key="1">
    <source>
        <dbReference type="SAM" id="SignalP"/>
    </source>
</evidence>
<dbReference type="PATRIC" id="fig|46506.5.peg.2927"/>
<dbReference type="InterPro" id="IPR036709">
    <property type="entry name" value="Autotransporte_beta_dom_sf"/>
</dbReference>
<reference evidence="2 3" key="1">
    <citation type="journal article" date="2016" name="BMC Genomics">
        <title>Type VI secretion systems of human gut Bacteroidales segregate into three genetic architectures, two of which are contained on mobile genetic elements.</title>
        <authorList>
            <person name="Coyne M.J."/>
            <person name="Roelofs K.G."/>
            <person name="Comstock L.E."/>
        </authorList>
    </citation>
    <scope>NUCLEOTIDE SEQUENCE [LARGE SCALE GENOMIC DNA]</scope>
    <source>
        <strain evidence="2 3">CL09T03C01</strain>
    </source>
</reference>
<feature type="signal peptide" evidence="1">
    <location>
        <begin position="1"/>
        <end position="23"/>
    </location>
</feature>
<dbReference type="InterPro" id="IPR021958">
    <property type="entry name" value="DUF3575"/>
</dbReference>
<name>A0A108T3V9_BACSE</name>
<keyword evidence="3" id="KW-1185">Reference proteome</keyword>
<dbReference type="Gene3D" id="2.40.128.130">
    <property type="entry name" value="Autotransporter beta-domain"/>
    <property type="match status" value="1"/>
</dbReference>
<protein>
    <recommendedName>
        <fullName evidence="4">DUF3575 domain-containing protein</fullName>
    </recommendedName>
</protein>
<gene>
    <name evidence="2" type="ORF">AA415_02726</name>
</gene>
<dbReference type="SUPFAM" id="SSF103515">
    <property type="entry name" value="Autotransporter"/>
    <property type="match status" value="1"/>
</dbReference>
<sequence length="194" mass="21591" precursor="true">MRKNFTIFMITLFIALLSGTASAQRFAVKSNLLYDITSTINLGVEYKVAPRWTLEMSANYNPWSFSDNKKMKLWMLQPEARYWLCSGFSGHFFGAHLLGGEFNYGGMLPFGITPSSSGLGSKRYQGWMAGAGIGYGYNWALGKRWNLEATLGVGYIHFGYDRFECKTCGDELGSGSKSYLGPTKAGISLIYIIK</sequence>
<comment type="caution">
    <text evidence="2">The sequence shown here is derived from an EMBL/GenBank/DDBJ whole genome shotgun (WGS) entry which is preliminary data.</text>
</comment>
<evidence type="ECO:0000313" key="3">
    <source>
        <dbReference type="Proteomes" id="UP000056419"/>
    </source>
</evidence>
<evidence type="ECO:0000313" key="2">
    <source>
        <dbReference type="EMBL" id="KWR52860.1"/>
    </source>
</evidence>
<dbReference type="AlphaFoldDB" id="A0A108T3V9"/>
<organism evidence="2 3">
    <name type="scientific">Bacteroides stercoris</name>
    <dbReference type="NCBI Taxonomy" id="46506"/>
    <lineage>
        <taxon>Bacteria</taxon>
        <taxon>Pseudomonadati</taxon>
        <taxon>Bacteroidota</taxon>
        <taxon>Bacteroidia</taxon>
        <taxon>Bacteroidales</taxon>
        <taxon>Bacteroidaceae</taxon>
        <taxon>Bacteroides</taxon>
    </lineage>
</organism>
<evidence type="ECO:0008006" key="4">
    <source>
        <dbReference type="Google" id="ProtNLM"/>
    </source>
</evidence>
<dbReference type="RefSeq" id="WP_060386350.1">
    <property type="nucleotide sequence ID" value="NZ_LRGC01000017.1"/>
</dbReference>
<dbReference type="STRING" id="46506.AA415_02726"/>
<dbReference type="Pfam" id="PF12099">
    <property type="entry name" value="DUF3575"/>
    <property type="match status" value="1"/>
</dbReference>